<organism evidence="10 11">
    <name type="scientific">Flexivirga caeni</name>
    <dbReference type="NCBI Taxonomy" id="2294115"/>
    <lineage>
        <taxon>Bacteria</taxon>
        <taxon>Bacillati</taxon>
        <taxon>Actinomycetota</taxon>
        <taxon>Actinomycetes</taxon>
        <taxon>Micrococcales</taxon>
        <taxon>Dermacoccaceae</taxon>
        <taxon>Flexivirga</taxon>
    </lineage>
</organism>
<feature type="domain" description="ABC transmembrane type-1" evidence="9">
    <location>
        <begin position="138"/>
        <end position="340"/>
    </location>
</feature>
<dbReference type="InterPro" id="IPR045621">
    <property type="entry name" value="BPD_transp_1_N"/>
</dbReference>
<evidence type="ECO:0000256" key="6">
    <source>
        <dbReference type="ARBA" id="ARBA00023136"/>
    </source>
</evidence>
<feature type="transmembrane region" description="Helical" evidence="7">
    <location>
        <begin position="321"/>
        <end position="344"/>
    </location>
</feature>
<keyword evidence="6 7" id="KW-0472">Membrane</keyword>
<reference evidence="10 11" key="1">
    <citation type="submission" date="2018-11" db="EMBL/GenBank/DDBJ databases">
        <title>Draft genome of Simplicispira Flexivirga sp. BO-16.</title>
        <authorList>
            <person name="Im W.T."/>
        </authorList>
    </citation>
    <scope>NUCLEOTIDE SEQUENCE [LARGE SCALE GENOMIC DNA]</scope>
    <source>
        <strain evidence="10 11">BO-16</strain>
    </source>
</reference>
<sequence length="354" mass="38065">MCRATTPTRAKSTASLQGRRATTSWKMSGCPSDPGSRSLIGGSVLRWLVRRLLLAIPVVWGVVTISFFLMHLAPGDPARTALGDKADAASVAALRHQWGLDRSLPMQYLSYLGQLLHGNLGQSLYYHTSITSLMAQRLPVTLILIVLSAVFAVLISIPLASRTVTKPNGLAAQVVRLFNAVIQGSPTFFIGSMLILFLGVRIAIFPAGGYPDGFGHRLWALMLPALTIALSIVPLLVRGLRAAMIESYSSEYVSFARSKGLGEGKIRRRYVLRNASISGVSILGIQVGALASGALVVEQVFAIPGMGSMLMTGILNRDYALVQACTLVFGLIVVVVYLLTDLVYARLDPRARLS</sequence>
<dbReference type="PANTHER" id="PTHR43163:SF7">
    <property type="entry name" value="DIPEPTIDE-TRANSPORT INTEGRAL MEMBRANE PROTEIN ABC TRANSPORTER DPPB-RELATED"/>
    <property type="match status" value="1"/>
</dbReference>
<evidence type="ECO:0000256" key="8">
    <source>
        <dbReference type="SAM" id="MobiDB-lite"/>
    </source>
</evidence>
<feature type="transmembrane region" description="Helical" evidence="7">
    <location>
        <begin position="52"/>
        <end position="73"/>
    </location>
</feature>
<dbReference type="EMBL" id="RJJQ01000012">
    <property type="protein sequence ID" value="RNI21073.1"/>
    <property type="molecule type" value="Genomic_DNA"/>
</dbReference>
<dbReference type="GO" id="GO:0055085">
    <property type="term" value="P:transmembrane transport"/>
    <property type="evidence" value="ECO:0007669"/>
    <property type="project" value="InterPro"/>
</dbReference>
<evidence type="ECO:0000256" key="1">
    <source>
        <dbReference type="ARBA" id="ARBA00004651"/>
    </source>
</evidence>
<dbReference type="InterPro" id="IPR000515">
    <property type="entry name" value="MetI-like"/>
</dbReference>
<dbReference type="Pfam" id="PF00528">
    <property type="entry name" value="BPD_transp_1"/>
    <property type="match status" value="1"/>
</dbReference>
<feature type="transmembrane region" description="Helical" evidence="7">
    <location>
        <begin position="275"/>
        <end position="301"/>
    </location>
</feature>
<dbReference type="PROSITE" id="PS50928">
    <property type="entry name" value="ABC_TM1"/>
    <property type="match status" value="1"/>
</dbReference>
<keyword evidence="11" id="KW-1185">Reference proteome</keyword>
<feature type="transmembrane region" description="Helical" evidence="7">
    <location>
        <begin position="138"/>
        <end position="160"/>
    </location>
</feature>
<evidence type="ECO:0000256" key="4">
    <source>
        <dbReference type="ARBA" id="ARBA00022692"/>
    </source>
</evidence>
<accession>A0A3M9M869</accession>
<dbReference type="Gene3D" id="1.10.3720.10">
    <property type="entry name" value="MetI-like"/>
    <property type="match status" value="1"/>
</dbReference>
<dbReference type="InterPro" id="IPR035906">
    <property type="entry name" value="MetI-like_sf"/>
</dbReference>
<feature type="compositionally biased region" description="Polar residues" evidence="8">
    <location>
        <begin position="1"/>
        <end position="26"/>
    </location>
</feature>
<protein>
    <submittedName>
        <fullName evidence="10">ABC transporter permease</fullName>
    </submittedName>
</protein>
<dbReference type="AlphaFoldDB" id="A0A3M9M869"/>
<dbReference type="Pfam" id="PF19300">
    <property type="entry name" value="BPD_transp_1_N"/>
    <property type="match status" value="1"/>
</dbReference>
<evidence type="ECO:0000256" key="2">
    <source>
        <dbReference type="ARBA" id="ARBA00022448"/>
    </source>
</evidence>
<proteinExistence type="inferred from homology"/>
<evidence type="ECO:0000313" key="11">
    <source>
        <dbReference type="Proteomes" id="UP000271678"/>
    </source>
</evidence>
<keyword evidence="3" id="KW-1003">Cell membrane</keyword>
<dbReference type="PANTHER" id="PTHR43163">
    <property type="entry name" value="DIPEPTIDE TRANSPORT SYSTEM PERMEASE PROTEIN DPPB-RELATED"/>
    <property type="match status" value="1"/>
</dbReference>
<evidence type="ECO:0000259" key="9">
    <source>
        <dbReference type="PROSITE" id="PS50928"/>
    </source>
</evidence>
<keyword evidence="5 7" id="KW-1133">Transmembrane helix</keyword>
<evidence type="ECO:0000256" key="3">
    <source>
        <dbReference type="ARBA" id="ARBA00022475"/>
    </source>
</evidence>
<dbReference type="GO" id="GO:0005886">
    <property type="term" value="C:plasma membrane"/>
    <property type="evidence" value="ECO:0007669"/>
    <property type="project" value="UniProtKB-SubCell"/>
</dbReference>
<evidence type="ECO:0000256" key="5">
    <source>
        <dbReference type="ARBA" id="ARBA00022989"/>
    </source>
</evidence>
<feature type="transmembrane region" description="Helical" evidence="7">
    <location>
        <begin position="216"/>
        <end position="237"/>
    </location>
</feature>
<dbReference type="CDD" id="cd06261">
    <property type="entry name" value="TM_PBP2"/>
    <property type="match status" value="1"/>
</dbReference>
<feature type="transmembrane region" description="Helical" evidence="7">
    <location>
        <begin position="181"/>
        <end position="204"/>
    </location>
</feature>
<keyword evidence="2 7" id="KW-0813">Transport</keyword>
<evidence type="ECO:0000256" key="7">
    <source>
        <dbReference type="RuleBase" id="RU363032"/>
    </source>
</evidence>
<evidence type="ECO:0000313" key="10">
    <source>
        <dbReference type="EMBL" id="RNI21073.1"/>
    </source>
</evidence>
<comment type="subcellular location">
    <subcellularLocation>
        <location evidence="1 7">Cell membrane</location>
        <topology evidence="1 7">Multi-pass membrane protein</topology>
    </subcellularLocation>
</comment>
<name>A0A3M9M869_9MICO</name>
<dbReference type="Proteomes" id="UP000271678">
    <property type="component" value="Unassembled WGS sequence"/>
</dbReference>
<comment type="similarity">
    <text evidence="7">Belongs to the binding-protein-dependent transport system permease family.</text>
</comment>
<feature type="region of interest" description="Disordered" evidence="8">
    <location>
        <begin position="1"/>
        <end position="30"/>
    </location>
</feature>
<gene>
    <name evidence="10" type="ORF">EFY87_12365</name>
</gene>
<dbReference type="SUPFAM" id="SSF161098">
    <property type="entry name" value="MetI-like"/>
    <property type="match status" value="1"/>
</dbReference>
<keyword evidence="4 7" id="KW-0812">Transmembrane</keyword>
<comment type="caution">
    <text evidence="10">The sequence shown here is derived from an EMBL/GenBank/DDBJ whole genome shotgun (WGS) entry which is preliminary data.</text>
</comment>